<organism evidence="2">
    <name type="scientific">Alsobacter sp. KACC 23698</name>
    <dbReference type="NCBI Taxonomy" id="3149229"/>
    <lineage>
        <taxon>Bacteria</taxon>
        <taxon>Pseudomonadati</taxon>
        <taxon>Pseudomonadota</taxon>
        <taxon>Alphaproteobacteria</taxon>
        <taxon>Hyphomicrobiales</taxon>
        <taxon>Alsobacteraceae</taxon>
        <taxon>Alsobacter</taxon>
    </lineage>
</organism>
<keyword evidence="1" id="KW-1133">Transmembrane helix</keyword>
<feature type="transmembrane region" description="Helical" evidence="1">
    <location>
        <begin position="169"/>
        <end position="187"/>
    </location>
</feature>
<protein>
    <submittedName>
        <fullName evidence="2">DUF4337 domain-containing protein</fullName>
    </submittedName>
</protein>
<feature type="transmembrane region" description="Helical" evidence="1">
    <location>
        <begin position="140"/>
        <end position="163"/>
    </location>
</feature>
<accession>A0AAU7JDR6</accession>
<reference evidence="2" key="1">
    <citation type="submission" date="2024-05" db="EMBL/GenBank/DDBJ databases">
        <authorList>
            <person name="Kim S."/>
            <person name="Heo J."/>
            <person name="Choi H."/>
            <person name="Choi Y."/>
            <person name="Kwon S.-W."/>
            <person name="Kim Y."/>
        </authorList>
    </citation>
    <scope>NUCLEOTIDE SEQUENCE</scope>
    <source>
        <strain evidence="2">KACC 23698</strain>
    </source>
</reference>
<name>A0AAU7JDR6_9HYPH</name>
<dbReference type="Pfam" id="PF14235">
    <property type="entry name" value="DUF4337"/>
    <property type="match status" value="1"/>
</dbReference>
<dbReference type="RefSeq" id="WP_406855122.1">
    <property type="nucleotide sequence ID" value="NZ_CP157484.1"/>
</dbReference>
<keyword evidence="1" id="KW-0472">Membrane</keyword>
<keyword evidence="1" id="KW-0812">Transmembrane</keyword>
<evidence type="ECO:0000256" key="1">
    <source>
        <dbReference type="SAM" id="Phobius"/>
    </source>
</evidence>
<proteinExistence type="predicted"/>
<dbReference type="InterPro" id="IPR025570">
    <property type="entry name" value="DUF4337"/>
</dbReference>
<evidence type="ECO:0000313" key="2">
    <source>
        <dbReference type="EMBL" id="XBO38284.1"/>
    </source>
</evidence>
<gene>
    <name evidence="2" type="ORF">ABEG18_21665</name>
</gene>
<dbReference type="AlphaFoldDB" id="A0AAU7JDR6"/>
<dbReference type="EMBL" id="CP157484">
    <property type="protein sequence ID" value="XBO38284.1"/>
    <property type="molecule type" value="Genomic_DNA"/>
</dbReference>
<sequence>MSHDAGPVEGGNKKIALLIGILALFLAFSEQGGNESQTNSLAANVEASNLWAFFQAKTVRGTAVRSAQEALEVQMELTQDPAAKALMQKRIDAWKATVARYDSEPETQEGRKELAARAKASEEKRDLYARKHDHYEVSSAALQLAIVIASSSIITGIAALVWVAAGLGVFGMAFMAIAVFAPMAVHLF</sequence>